<sequence>MEETNLSRRNSRMEEQHKLCFSNMKNSCLTFCVSVQECLGYCKAFVVGQGKTLMARNEKEATIADLQTAKMQVNATDAAEKKKREIHNSN</sequence>
<proteinExistence type="predicted"/>
<dbReference type="EnsemblPlants" id="AUR62014370-RA">
    <property type="protein sequence ID" value="AUR62014370-RA:cds"/>
    <property type="gene ID" value="AUR62014370"/>
</dbReference>
<keyword evidence="2" id="KW-1185">Reference proteome</keyword>
<protein>
    <submittedName>
        <fullName evidence="1">Uncharacterized protein</fullName>
    </submittedName>
</protein>
<dbReference type="AlphaFoldDB" id="A0A803LK73"/>
<dbReference type="Proteomes" id="UP000596660">
    <property type="component" value="Unplaced"/>
</dbReference>
<reference evidence="1" key="2">
    <citation type="submission" date="2021-03" db="UniProtKB">
        <authorList>
            <consortium name="EnsemblPlants"/>
        </authorList>
    </citation>
    <scope>IDENTIFICATION</scope>
</reference>
<name>A0A803LK73_CHEQI</name>
<accession>A0A803LK73</accession>
<evidence type="ECO:0000313" key="2">
    <source>
        <dbReference type="Proteomes" id="UP000596660"/>
    </source>
</evidence>
<organism evidence="1 2">
    <name type="scientific">Chenopodium quinoa</name>
    <name type="common">Quinoa</name>
    <dbReference type="NCBI Taxonomy" id="63459"/>
    <lineage>
        <taxon>Eukaryota</taxon>
        <taxon>Viridiplantae</taxon>
        <taxon>Streptophyta</taxon>
        <taxon>Embryophyta</taxon>
        <taxon>Tracheophyta</taxon>
        <taxon>Spermatophyta</taxon>
        <taxon>Magnoliopsida</taxon>
        <taxon>eudicotyledons</taxon>
        <taxon>Gunneridae</taxon>
        <taxon>Pentapetalae</taxon>
        <taxon>Caryophyllales</taxon>
        <taxon>Chenopodiaceae</taxon>
        <taxon>Chenopodioideae</taxon>
        <taxon>Atripliceae</taxon>
        <taxon>Chenopodium</taxon>
    </lineage>
</organism>
<dbReference type="OMA" id="KREIHNS"/>
<evidence type="ECO:0000313" key="1">
    <source>
        <dbReference type="EnsemblPlants" id="AUR62014370-RA:cds"/>
    </source>
</evidence>
<reference evidence="1" key="1">
    <citation type="journal article" date="2017" name="Nature">
        <title>The genome of Chenopodium quinoa.</title>
        <authorList>
            <person name="Jarvis D.E."/>
            <person name="Ho Y.S."/>
            <person name="Lightfoot D.J."/>
            <person name="Schmoeckel S.M."/>
            <person name="Li B."/>
            <person name="Borm T.J.A."/>
            <person name="Ohyanagi H."/>
            <person name="Mineta K."/>
            <person name="Michell C.T."/>
            <person name="Saber N."/>
            <person name="Kharbatia N.M."/>
            <person name="Rupper R.R."/>
            <person name="Sharp A.R."/>
            <person name="Dally N."/>
            <person name="Boughton B.A."/>
            <person name="Woo Y.H."/>
            <person name="Gao G."/>
            <person name="Schijlen E.G.W.M."/>
            <person name="Guo X."/>
            <person name="Momin A.A."/>
            <person name="Negrao S."/>
            <person name="Al-Babili S."/>
            <person name="Gehring C."/>
            <person name="Roessner U."/>
            <person name="Jung C."/>
            <person name="Murphy K."/>
            <person name="Arold S.T."/>
            <person name="Gojobori T."/>
            <person name="van der Linden C.G."/>
            <person name="van Loo E.N."/>
            <person name="Jellen E.N."/>
            <person name="Maughan P.J."/>
            <person name="Tester M."/>
        </authorList>
    </citation>
    <scope>NUCLEOTIDE SEQUENCE [LARGE SCALE GENOMIC DNA]</scope>
    <source>
        <strain evidence="1">cv. PI 614886</strain>
    </source>
</reference>
<dbReference type="Gramene" id="AUR62014370-RA">
    <property type="protein sequence ID" value="AUR62014370-RA:cds"/>
    <property type="gene ID" value="AUR62014370"/>
</dbReference>